<accession>Q24FF4</accession>
<proteinExistence type="predicted"/>
<dbReference type="InterPro" id="IPR014710">
    <property type="entry name" value="RmlC-like_jellyroll"/>
</dbReference>
<dbReference type="EMBL" id="GG662285">
    <property type="protein sequence ID" value="EAS06504.2"/>
    <property type="molecule type" value="Genomic_DNA"/>
</dbReference>
<dbReference type="PANTHER" id="PTHR23011:SF28">
    <property type="entry name" value="CYCLIC NUCLEOTIDE-BINDING DOMAIN CONTAINING PROTEIN"/>
    <property type="match status" value="1"/>
</dbReference>
<dbReference type="RefSeq" id="XP_001026749.2">
    <property type="nucleotide sequence ID" value="XM_001026749.2"/>
</dbReference>
<feature type="region of interest" description="Disordered" evidence="1">
    <location>
        <begin position="684"/>
        <end position="717"/>
    </location>
</feature>
<feature type="compositionally biased region" description="Polar residues" evidence="1">
    <location>
        <begin position="702"/>
        <end position="717"/>
    </location>
</feature>
<evidence type="ECO:0000313" key="4">
    <source>
        <dbReference type="Proteomes" id="UP000009168"/>
    </source>
</evidence>
<dbReference type="KEGG" id="tet:TTHERM_00865090"/>
<feature type="compositionally biased region" description="Low complexity" evidence="1">
    <location>
        <begin position="281"/>
        <end position="292"/>
    </location>
</feature>
<dbReference type="OrthoDB" id="293172at2759"/>
<sequence>MQQVEVEQNNENFASVKQNLQEIVKMPTININGSQQAHNILINKQLDSLNFLDSKKDQQANKPSDYHEKNIQKSNEVISKVIQINENQNNINKLQPQQLTINTNLTQHITNQKQKIKISTQNLEKLSSKEKFDLAILALNQPANQRNPVEQKLIEDTIDSFAYIQKMKKRKPTLAKQVARVVEHQKCQKGQAVFFAGQQPEKFYMILRGKVAVLLKKSDTQIAMDRKNGKVINVQNIIDRKNAQISGFDFLLEKRDSLDIGSIQNTPKSPSKGNIPSQFSQQRQTQNTNENNSPLFKNNSFLFVNSNQNGLFGRKSSLQGVNNFSSQNLQKPKNMSIFNSQFFNEKNSNDLSLSTEVNQSPLDLISQIQKDNANNSSLEANTPTLKQNTQSKQNGRHRNTIALSKNNSVVKQESKQTEFVSKNIHLLPEELVDIEKFYDNGVFRYEFAKELEQGSAFGEMGLLLKVPRTATILSLEDTDFVCMSKQNYQQIIKSLENYKLEQKIQFFHQVLHFDLKIEEFGKLCIDFSQKKKFIKDQHIFKEGDKANEVLVIKSGEIELYKNIVGKDGKKKKIQLSYIGAGEIIGVEEIFFQNKERYYNARCLHEVKAYYINKYLFIRLMHEIPDLKNIMEKRAKNKVKWQEFKTQEIIEQHKIEGFIDHDVQLDIPQSDKQLFTLDLKELTKKNKKEQSPEDQKNTKENNQHQSQSECQSPLNFKSTNIDSINHKQRGSDLMLAHVRKLHEKNEELSQKTLVSLKHKVQEEALRGYDKIEDQIKTKEKILEMIEKNQHNLNVTSTQNQFQDKKRQSELDETHNQVGHLICNENWFDLDKKKQLEQKIADAIKVRRKPPGNTKIHFLKLKQKVNTLPSSQSAAQLTIETSMKSQTDLSSLPYDIRKKLVKFKKERDRSQFNEYINSLQDIPQDELPSPLSNSSSQLYSLSALRKVGKPNLSLSTNDKSTKQVFFAQSEASMGEISTPSPTIPKNGRFGAIHSSLNQLFSYPSQNQKNYQLLTCNKTNNSQSSFSDIKEEPILESQLSQKNITSGQKKFNVFPQSSNLKGLKMMQKQSTLQELDDEYEKDKEIQQGEQKSSLENFHNIQNSQEQEQNNHIQSYLVKPSSQSKIRSQNNTNKLNTQQSNQQTLISSIQYKSLNEIEQILAEDKKQNTHSRANKLSFQTDFSHQNQLTSQDHLSNAGLTLPKIRNSENLLSHLVSPSPKNRQYLQGGFKSTKIQKKTIDSKSSSFSTKFEKHPPEFIIKSHHIQSQGLKKIPQNQQKNQMNQTSTNQISSFSQVEKKSNNNNRSQSFQIKISHKV</sequence>
<feature type="domain" description="Cyclic nucleotide-binding" evidence="2">
    <location>
        <begin position="525"/>
        <end position="628"/>
    </location>
</feature>
<protein>
    <submittedName>
        <fullName evidence="3">Cyclic nucleotide-binding domain protein</fullName>
    </submittedName>
</protein>
<dbReference type="CDD" id="cd00038">
    <property type="entry name" value="CAP_ED"/>
    <property type="match status" value="2"/>
</dbReference>
<dbReference type="STRING" id="312017.Q24FF4"/>
<feature type="domain" description="Cyclic nucleotide-binding" evidence="2">
    <location>
        <begin position="422"/>
        <end position="509"/>
    </location>
</feature>
<gene>
    <name evidence="3" type="ORF">TTHERM_00865090</name>
</gene>
<feature type="region of interest" description="Disordered" evidence="1">
    <location>
        <begin position="261"/>
        <end position="296"/>
    </location>
</feature>
<feature type="compositionally biased region" description="Polar residues" evidence="1">
    <location>
        <begin position="262"/>
        <end position="280"/>
    </location>
</feature>
<dbReference type="SMART" id="SM00100">
    <property type="entry name" value="cNMP"/>
    <property type="match status" value="1"/>
</dbReference>
<feature type="compositionally biased region" description="Basic and acidic residues" evidence="1">
    <location>
        <begin position="684"/>
        <end position="701"/>
    </location>
</feature>
<dbReference type="InterPro" id="IPR018488">
    <property type="entry name" value="cNMP-bd_CS"/>
</dbReference>
<dbReference type="InterPro" id="IPR018490">
    <property type="entry name" value="cNMP-bd_dom_sf"/>
</dbReference>
<reference evidence="4" key="1">
    <citation type="journal article" date="2006" name="PLoS Biol.">
        <title>Macronuclear genome sequence of the ciliate Tetrahymena thermophila, a model eukaryote.</title>
        <authorList>
            <person name="Eisen J.A."/>
            <person name="Coyne R.S."/>
            <person name="Wu M."/>
            <person name="Wu D."/>
            <person name="Thiagarajan M."/>
            <person name="Wortman J.R."/>
            <person name="Badger J.H."/>
            <person name="Ren Q."/>
            <person name="Amedeo P."/>
            <person name="Jones K.M."/>
            <person name="Tallon L.J."/>
            <person name="Delcher A.L."/>
            <person name="Salzberg S.L."/>
            <person name="Silva J.C."/>
            <person name="Haas B.J."/>
            <person name="Majoros W.H."/>
            <person name="Farzad M."/>
            <person name="Carlton J.M."/>
            <person name="Smith R.K. Jr."/>
            <person name="Garg J."/>
            <person name="Pearlman R.E."/>
            <person name="Karrer K.M."/>
            <person name="Sun L."/>
            <person name="Manning G."/>
            <person name="Elde N.C."/>
            <person name="Turkewitz A.P."/>
            <person name="Asai D.J."/>
            <person name="Wilkes D.E."/>
            <person name="Wang Y."/>
            <person name="Cai H."/>
            <person name="Collins K."/>
            <person name="Stewart B.A."/>
            <person name="Lee S.R."/>
            <person name="Wilamowska K."/>
            <person name="Weinberg Z."/>
            <person name="Ruzzo W.L."/>
            <person name="Wloga D."/>
            <person name="Gaertig J."/>
            <person name="Frankel J."/>
            <person name="Tsao C.-C."/>
            <person name="Gorovsky M.A."/>
            <person name="Keeling P.J."/>
            <person name="Waller R.F."/>
            <person name="Patron N.J."/>
            <person name="Cherry J.M."/>
            <person name="Stover N.A."/>
            <person name="Krieger C.J."/>
            <person name="del Toro C."/>
            <person name="Ryder H.F."/>
            <person name="Williamson S.C."/>
            <person name="Barbeau R.A."/>
            <person name="Hamilton E.P."/>
            <person name="Orias E."/>
        </authorList>
    </citation>
    <scope>NUCLEOTIDE SEQUENCE [LARGE SCALE GENOMIC DNA]</scope>
    <source>
        <strain evidence="4">SB210</strain>
    </source>
</reference>
<evidence type="ECO:0000256" key="1">
    <source>
        <dbReference type="SAM" id="MobiDB-lite"/>
    </source>
</evidence>
<keyword evidence="4" id="KW-1185">Reference proteome</keyword>
<dbReference type="Pfam" id="PF00027">
    <property type="entry name" value="cNMP_binding"/>
    <property type="match status" value="1"/>
</dbReference>
<dbReference type="SUPFAM" id="SSF51206">
    <property type="entry name" value="cAMP-binding domain-like"/>
    <property type="match status" value="2"/>
</dbReference>
<dbReference type="PROSITE" id="PS50042">
    <property type="entry name" value="CNMP_BINDING_3"/>
    <property type="match status" value="3"/>
</dbReference>
<name>Q24FF4_TETTS</name>
<dbReference type="Proteomes" id="UP000009168">
    <property type="component" value="Unassembled WGS sequence"/>
</dbReference>
<dbReference type="eggNOG" id="ENOG502R2MH">
    <property type="taxonomic scope" value="Eukaryota"/>
</dbReference>
<dbReference type="Gene3D" id="2.60.120.10">
    <property type="entry name" value="Jelly Rolls"/>
    <property type="match status" value="3"/>
</dbReference>
<organism evidence="3 4">
    <name type="scientific">Tetrahymena thermophila (strain SB210)</name>
    <dbReference type="NCBI Taxonomy" id="312017"/>
    <lineage>
        <taxon>Eukaryota</taxon>
        <taxon>Sar</taxon>
        <taxon>Alveolata</taxon>
        <taxon>Ciliophora</taxon>
        <taxon>Intramacronucleata</taxon>
        <taxon>Oligohymenophorea</taxon>
        <taxon>Hymenostomatida</taxon>
        <taxon>Tetrahymenina</taxon>
        <taxon>Tetrahymenidae</taxon>
        <taxon>Tetrahymena</taxon>
    </lineage>
</organism>
<feature type="region of interest" description="Disordered" evidence="1">
    <location>
        <begin position="1260"/>
        <end position="1312"/>
    </location>
</feature>
<feature type="domain" description="Cyclic nucleotide-binding" evidence="2">
    <location>
        <begin position="166"/>
        <end position="219"/>
    </location>
</feature>
<dbReference type="HOGENOM" id="CLU_264485_0_0_1"/>
<dbReference type="GeneID" id="7837871"/>
<feature type="compositionally biased region" description="Polar residues" evidence="1">
    <location>
        <begin position="1260"/>
        <end position="1306"/>
    </location>
</feature>
<dbReference type="PROSITE" id="PS00889">
    <property type="entry name" value="CNMP_BINDING_2"/>
    <property type="match status" value="1"/>
</dbReference>
<evidence type="ECO:0000313" key="3">
    <source>
        <dbReference type="EMBL" id="EAS06504.2"/>
    </source>
</evidence>
<dbReference type="InterPro" id="IPR000595">
    <property type="entry name" value="cNMP-bd_dom"/>
</dbReference>
<evidence type="ECO:0000259" key="2">
    <source>
        <dbReference type="PROSITE" id="PS50042"/>
    </source>
</evidence>
<dbReference type="InParanoid" id="Q24FF4"/>
<dbReference type="PANTHER" id="PTHR23011">
    <property type="entry name" value="CYCLIC NUCLEOTIDE-BINDING DOMAIN CONTAINING PROTEIN"/>
    <property type="match status" value="1"/>
</dbReference>